<feature type="domain" description="Transcription regulator PadR N-terminal" evidence="1">
    <location>
        <begin position="17"/>
        <end position="88"/>
    </location>
</feature>
<dbReference type="SUPFAM" id="SSF46785">
    <property type="entry name" value="Winged helix' DNA-binding domain"/>
    <property type="match status" value="1"/>
</dbReference>
<name>A0ABD4Z7I7_9CREN</name>
<gene>
    <name evidence="2" type="ORF">QPL79_04780</name>
</gene>
<keyword evidence="3" id="KW-1185">Reference proteome</keyword>
<comment type="caution">
    <text evidence="2">The sequence shown here is derived from an EMBL/GenBank/DDBJ whole genome shotgun (WGS) entry which is preliminary data.</text>
</comment>
<dbReference type="PANTHER" id="PTHR43252:SF5">
    <property type="entry name" value="TRANSCRIPTIONAL REGULATOR, PADR-LIKE FAMILY"/>
    <property type="match status" value="1"/>
</dbReference>
<sequence>MFRPTQKEFEFNTALIILYALSKGPAHGYEIMRRIEEEFFIHKSPGILYPSLRKLVSMGYIEVSGQGMKGRKIMRIYKITESGVKFLESHMQRIEFIKRFFKGMRIFESVGGSRVREAIFKLVEVLPSAGEDDLNLLRSYIDVFVKSLEDLRNRILSRGE</sequence>
<organism evidence="2 3">
    <name type="scientific">Ignisphaera cupida</name>
    <dbReference type="NCBI Taxonomy" id="3050454"/>
    <lineage>
        <taxon>Archaea</taxon>
        <taxon>Thermoproteota</taxon>
        <taxon>Thermoprotei</taxon>
        <taxon>Desulfurococcales</taxon>
        <taxon>Desulfurococcaceae</taxon>
        <taxon>Ignisphaera</taxon>
    </lineage>
</organism>
<dbReference type="EMBL" id="JASNVW010000002">
    <property type="protein sequence ID" value="MDK6028669.1"/>
    <property type="molecule type" value="Genomic_DNA"/>
</dbReference>
<evidence type="ECO:0000259" key="1">
    <source>
        <dbReference type="Pfam" id="PF03551"/>
    </source>
</evidence>
<dbReference type="Proteomes" id="UP001529235">
    <property type="component" value="Unassembled WGS sequence"/>
</dbReference>
<protein>
    <submittedName>
        <fullName evidence="2">PadR family transcriptional regulator</fullName>
    </submittedName>
</protein>
<dbReference type="AlphaFoldDB" id="A0ABD4Z7I7"/>
<dbReference type="PANTHER" id="PTHR43252">
    <property type="entry name" value="TRANSCRIPTIONAL REGULATOR YQJI"/>
    <property type="match status" value="1"/>
</dbReference>
<dbReference type="InterPro" id="IPR036388">
    <property type="entry name" value="WH-like_DNA-bd_sf"/>
</dbReference>
<reference evidence="2 3" key="1">
    <citation type="submission" date="2023-05" db="EMBL/GenBank/DDBJ databases">
        <title>A new hyperthermophilic archaea 'Ignisphaera cupida' sp. nov. and description of the family 'Ignisphaeraceae' fam. nov.</title>
        <authorList>
            <person name="Podosokorskaya O.A."/>
            <person name="Elcheninov A.G."/>
            <person name="Klukina A."/>
            <person name="Merkel A.Y."/>
        </authorList>
    </citation>
    <scope>NUCLEOTIDE SEQUENCE [LARGE SCALE GENOMIC DNA]</scope>
    <source>
        <strain evidence="2 3">4213-co</strain>
    </source>
</reference>
<dbReference type="Gene3D" id="1.10.10.10">
    <property type="entry name" value="Winged helix-like DNA-binding domain superfamily/Winged helix DNA-binding domain"/>
    <property type="match status" value="1"/>
</dbReference>
<dbReference type="InterPro" id="IPR036390">
    <property type="entry name" value="WH_DNA-bd_sf"/>
</dbReference>
<dbReference type="InterPro" id="IPR005149">
    <property type="entry name" value="Tscrpt_reg_PadR_N"/>
</dbReference>
<dbReference type="RefSeq" id="WP_285273644.1">
    <property type="nucleotide sequence ID" value="NZ_JASNVW010000002.1"/>
</dbReference>
<dbReference type="Pfam" id="PF03551">
    <property type="entry name" value="PadR"/>
    <property type="match status" value="1"/>
</dbReference>
<evidence type="ECO:0000313" key="2">
    <source>
        <dbReference type="EMBL" id="MDK6028669.1"/>
    </source>
</evidence>
<evidence type="ECO:0000313" key="3">
    <source>
        <dbReference type="Proteomes" id="UP001529235"/>
    </source>
</evidence>
<accession>A0ABD4Z7I7</accession>
<proteinExistence type="predicted"/>